<dbReference type="GO" id="GO:0005737">
    <property type="term" value="C:cytoplasm"/>
    <property type="evidence" value="ECO:0007669"/>
    <property type="project" value="UniProtKB-SubCell"/>
</dbReference>
<comment type="catalytic activity">
    <reaction evidence="1 18">
        <text>7-phospho-2-dehydro-3-deoxy-D-arabino-heptonate = 3-dehydroquinate + phosphate</text>
        <dbReference type="Rhea" id="RHEA:21968"/>
        <dbReference type="ChEBI" id="CHEBI:32364"/>
        <dbReference type="ChEBI" id="CHEBI:43474"/>
        <dbReference type="ChEBI" id="CHEBI:58394"/>
        <dbReference type="EC" id="4.2.3.4"/>
    </reaction>
</comment>
<keyword evidence="22" id="KW-1185">Reference proteome</keyword>
<keyword evidence="16 18" id="KW-0456">Lyase</keyword>
<dbReference type="InterPro" id="IPR016037">
    <property type="entry name" value="DHQ_synth_AroB"/>
</dbReference>
<evidence type="ECO:0000256" key="4">
    <source>
        <dbReference type="ARBA" id="ARBA00004496"/>
    </source>
</evidence>
<keyword evidence="9 18" id="KW-0963">Cytoplasm</keyword>
<dbReference type="InterPro" id="IPR030963">
    <property type="entry name" value="DHQ_synth_fam"/>
</dbReference>
<dbReference type="EC" id="4.2.3.4" evidence="7 18"/>
<evidence type="ECO:0000256" key="14">
    <source>
        <dbReference type="ARBA" id="ARBA00023027"/>
    </source>
</evidence>
<evidence type="ECO:0000256" key="5">
    <source>
        <dbReference type="ARBA" id="ARBA00004661"/>
    </source>
</evidence>
<evidence type="ECO:0000259" key="20">
    <source>
        <dbReference type="Pfam" id="PF24621"/>
    </source>
</evidence>
<accession>A0A3S0AE86</accession>
<dbReference type="PIRSF" id="PIRSF001455">
    <property type="entry name" value="DHQ_synth"/>
    <property type="match status" value="1"/>
</dbReference>
<keyword evidence="13 18" id="KW-0862">Zinc</keyword>
<proteinExistence type="inferred from homology"/>
<feature type="binding site" evidence="18">
    <location>
        <position position="165"/>
    </location>
    <ligand>
        <name>NAD(+)</name>
        <dbReference type="ChEBI" id="CHEBI:57540"/>
    </ligand>
</feature>
<dbReference type="GO" id="GO:0009073">
    <property type="term" value="P:aromatic amino acid family biosynthetic process"/>
    <property type="evidence" value="ECO:0007669"/>
    <property type="project" value="UniProtKB-KW"/>
</dbReference>
<dbReference type="Gene3D" id="3.40.50.1970">
    <property type="match status" value="1"/>
</dbReference>
<keyword evidence="14 18" id="KW-0520">NAD</keyword>
<keyword evidence="11 18" id="KW-0479">Metal-binding</keyword>
<dbReference type="OrthoDB" id="9806583at2"/>
<comment type="cofactor">
    <cofactor evidence="3">
        <name>Zn(2+)</name>
        <dbReference type="ChEBI" id="CHEBI:29105"/>
    </cofactor>
</comment>
<dbReference type="UniPathway" id="UPA00053">
    <property type="reaction ID" value="UER00085"/>
</dbReference>
<comment type="caution">
    <text evidence="18">Lacks conserved residue(s) required for the propagation of feature annotation.</text>
</comment>
<dbReference type="InterPro" id="IPR030960">
    <property type="entry name" value="DHQS/DOIS_N"/>
</dbReference>
<evidence type="ECO:0000256" key="2">
    <source>
        <dbReference type="ARBA" id="ARBA00001911"/>
    </source>
</evidence>
<feature type="domain" description="3-dehydroquinate synthase N-terminal" evidence="19">
    <location>
        <begin position="82"/>
        <end position="192"/>
    </location>
</feature>
<evidence type="ECO:0000256" key="1">
    <source>
        <dbReference type="ARBA" id="ARBA00001393"/>
    </source>
</evidence>
<organism evidence="21 22">
    <name type="scientific">Vagococcus humatus</name>
    <dbReference type="NCBI Taxonomy" id="1889241"/>
    <lineage>
        <taxon>Bacteria</taxon>
        <taxon>Bacillati</taxon>
        <taxon>Bacillota</taxon>
        <taxon>Bacilli</taxon>
        <taxon>Lactobacillales</taxon>
        <taxon>Enterococcaceae</taxon>
        <taxon>Vagococcus</taxon>
    </lineage>
</organism>
<keyword evidence="12 18" id="KW-0547">Nucleotide-binding</keyword>
<feature type="binding site" evidence="18">
    <location>
        <position position="156"/>
    </location>
    <ligand>
        <name>NAD(+)</name>
        <dbReference type="ChEBI" id="CHEBI:57540"/>
    </ligand>
</feature>
<comment type="caution">
    <text evidence="21">The sequence shown here is derived from an EMBL/GenBank/DDBJ whole genome shotgun (WGS) entry which is preliminary data.</text>
</comment>
<dbReference type="EMBL" id="PXZH01000001">
    <property type="protein sequence ID" value="RST89669.1"/>
    <property type="molecule type" value="Genomic_DNA"/>
</dbReference>
<feature type="binding site" evidence="18">
    <location>
        <begin position="143"/>
        <end position="144"/>
    </location>
    <ligand>
        <name>NAD(+)</name>
        <dbReference type="ChEBI" id="CHEBI:57540"/>
    </ligand>
</feature>
<comment type="function">
    <text evidence="18">Catalyzes the conversion of 3-deoxy-D-arabino-heptulosonate 7-phosphate (DAHP) to dehydroquinate (DHQ).</text>
</comment>
<keyword evidence="15 18" id="KW-0057">Aromatic amino acid biosynthesis</keyword>
<evidence type="ECO:0000256" key="18">
    <source>
        <dbReference type="HAMAP-Rule" id="MF_00110"/>
    </source>
</evidence>
<protein>
    <recommendedName>
        <fullName evidence="8 18">3-dehydroquinate synthase</fullName>
        <shortName evidence="18">DHQS</shortName>
        <ecNumber evidence="7 18">4.2.3.4</ecNumber>
    </recommendedName>
</protein>
<evidence type="ECO:0000259" key="19">
    <source>
        <dbReference type="Pfam" id="PF01761"/>
    </source>
</evidence>
<dbReference type="HAMAP" id="MF_00110">
    <property type="entry name" value="DHQ_synthase"/>
    <property type="match status" value="1"/>
</dbReference>
<dbReference type="FunFam" id="3.40.50.1970:FF:000007">
    <property type="entry name" value="Pentafunctional AROM polypeptide"/>
    <property type="match status" value="1"/>
</dbReference>
<dbReference type="GO" id="GO:0000166">
    <property type="term" value="F:nucleotide binding"/>
    <property type="evidence" value="ECO:0007669"/>
    <property type="project" value="UniProtKB-KW"/>
</dbReference>
<name>A0A3S0AE86_9ENTE</name>
<dbReference type="GO" id="GO:0003856">
    <property type="term" value="F:3-dehydroquinate synthase activity"/>
    <property type="evidence" value="ECO:0007669"/>
    <property type="project" value="UniProtKB-UniRule"/>
</dbReference>
<evidence type="ECO:0000256" key="6">
    <source>
        <dbReference type="ARBA" id="ARBA00005412"/>
    </source>
</evidence>
<evidence type="ECO:0000256" key="3">
    <source>
        <dbReference type="ARBA" id="ARBA00001947"/>
    </source>
</evidence>
<comment type="cofactor">
    <cofactor evidence="2 18">
        <name>NAD(+)</name>
        <dbReference type="ChEBI" id="CHEBI:57540"/>
    </cofactor>
</comment>
<evidence type="ECO:0000256" key="15">
    <source>
        <dbReference type="ARBA" id="ARBA00023141"/>
    </source>
</evidence>
<keyword evidence="10 18" id="KW-0028">Amino-acid biosynthesis</keyword>
<dbReference type="PANTHER" id="PTHR43622">
    <property type="entry name" value="3-DEHYDROQUINATE SYNTHASE"/>
    <property type="match status" value="1"/>
</dbReference>
<evidence type="ECO:0000313" key="22">
    <source>
        <dbReference type="Proteomes" id="UP000277864"/>
    </source>
</evidence>
<evidence type="ECO:0000256" key="10">
    <source>
        <dbReference type="ARBA" id="ARBA00022605"/>
    </source>
</evidence>
<dbReference type="Proteomes" id="UP000277864">
    <property type="component" value="Unassembled WGS sequence"/>
</dbReference>
<dbReference type="Pfam" id="PF01761">
    <property type="entry name" value="DHQ_synthase"/>
    <property type="match status" value="1"/>
</dbReference>
<feature type="domain" description="3-dehydroquinate synthase C-terminal" evidence="20">
    <location>
        <begin position="195"/>
        <end position="340"/>
    </location>
</feature>
<sequence>MRYYKQISKEENMTMQLRMTFSNHSYELLFGQQLLPEIGKKVSKLWQPQCVLLVSDTHVGPLYKQQVTDSLTTAGFQVYYYEIPAGEGSKNFQQFEQLQEYLGALGFTRKDGLIALGGGVVGDLVGFVASTYMRGIHFIQVPTSLLAQVDSSIGGKTGINSQAGKNLVGSFWQPDLVVIDVDVLDTLPERRFLEGFGEIIKIAIIRDTGLWELLQAYPVKGSQKQKKQELMQLIYQSCVNKKEVVEADEREQGQRKFLNFGHTIGHGLEKILGYGTLYHGEAVAIGMHMMTKISVKQGITQPGVLEELERLLNKYQLPTCVTDNYETKELLAAIRHDKKAEKDQVTCVMVTQIGESQLENLSFELLESYL</sequence>
<gene>
    <name evidence="18 21" type="primary">aroB</name>
    <name evidence="21" type="ORF">C7P63_00905</name>
</gene>
<evidence type="ECO:0000256" key="16">
    <source>
        <dbReference type="ARBA" id="ARBA00023239"/>
    </source>
</evidence>
<dbReference type="GO" id="GO:0008652">
    <property type="term" value="P:amino acid biosynthetic process"/>
    <property type="evidence" value="ECO:0007669"/>
    <property type="project" value="UniProtKB-KW"/>
</dbReference>
<comment type="subcellular location">
    <subcellularLocation>
        <location evidence="4 18">Cytoplasm</location>
    </subcellularLocation>
</comment>
<evidence type="ECO:0000256" key="17">
    <source>
        <dbReference type="ARBA" id="ARBA00023285"/>
    </source>
</evidence>
<dbReference type="InterPro" id="IPR056179">
    <property type="entry name" value="DHQS_C"/>
</dbReference>
<reference evidence="21 22" key="1">
    <citation type="submission" date="2018-03" db="EMBL/GenBank/DDBJ databases">
        <authorList>
            <person name="Gulvik C.A."/>
        </authorList>
    </citation>
    <scope>NUCLEOTIDE SEQUENCE [LARGE SCALE GENOMIC DNA]</scope>
    <source>
        <strain evidence="21 22">JCM 31581</strain>
    </source>
</reference>
<dbReference type="GO" id="GO:0046872">
    <property type="term" value="F:metal ion binding"/>
    <property type="evidence" value="ECO:0007669"/>
    <property type="project" value="UniProtKB-KW"/>
</dbReference>
<comment type="pathway">
    <text evidence="5 18">Metabolic intermediate biosynthesis; chorismate biosynthesis; chorismate from D-erythrose 4-phosphate and phosphoenolpyruvate: step 2/7.</text>
</comment>
<evidence type="ECO:0000313" key="21">
    <source>
        <dbReference type="EMBL" id="RST89669.1"/>
    </source>
</evidence>
<evidence type="ECO:0000256" key="8">
    <source>
        <dbReference type="ARBA" id="ARBA00017684"/>
    </source>
</evidence>
<evidence type="ECO:0000256" key="13">
    <source>
        <dbReference type="ARBA" id="ARBA00022833"/>
    </source>
</evidence>
<feature type="binding site" evidence="18">
    <location>
        <begin position="119"/>
        <end position="123"/>
    </location>
    <ligand>
        <name>NAD(+)</name>
        <dbReference type="ChEBI" id="CHEBI:57540"/>
    </ligand>
</feature>
<evidence type="ECO:0000256" key="7">
    <source>
        <dbReference type="ARBA" id="ARBA00013031"/>
    </source>
</evidence>
<keyword evidence="17 18" id="KW-0170">Cobalt</keyword>
<feature type="binding site" evidence="18">
    <location>
        <position position="262"/>
    </location>
    <ligand>
        <name>Zn(2+)</name>
        <dbReference type="ChEBI" id="CHEBI:29105"/>
    </ligand>
</feature>
<comment type="similarity">
    <text evidence="6 18">Belongs to the sugar phosphate cyclases superfamily. Dehydroquinate synthase family.</text>
</comment>
<dbReference type="Pfam" id="PF24621">
    <property type="entry name" value="DHQS_C"/>
    <property type="match status" value="1"/>
</dbReference>
<evidence type="ECO:0000256" key="11">
    <source>
        <dbReference type="ARBA" id="ARBA00022723"/>
    </source>
</evidence>
<dbReference type="AlphaFoldDB" id="A0A3S0AE86"/>
<comment type="cofactor">
    <cofactor evidence="18">
        <name>Co(2+)</name>
        <dbReference type="ChEBI" id="CHEBI:48828"/>
    </cofactor>
    <cofactor evidence="18">
        <name>Zn(2+)</name>
        <dbReference type="ChEBI" id="CHEBI:29105"/>
    </cofactor>
    <text evidence="18">Binds 1 divalent metal cation per subunit. Can use either Co(2+) or Zn(2+).</text>
</comment>
<dbReference type="Gene3D" id="1.20.1090.10">
    <property type="entry name" value="Dehydroquinate synthase-like - alpha domain"/>
    <property type="match status" value="1"/>
</dbReference>
<evidence type="ECO:0000256" key="9">
    <source>
        <dbReference type="ARBA" id="ARBA00022490"/>
    </source>
</evidence>
<dbReference type="PANTHER" id="PTHR43622:SF7">
    <property type="entry name" value="3-DEHYDROQUINATE SYNTHASE, CHLOROPLASTIC"/>
    <property type="match status" value="1"/>
</dbReference>
<dbReference type="GO" id="GO:0009423">
    <property type="term" value="P:chorismate biosynthetic process"/>
    <property type="evidence" value="ECO:0007669"/>
    <property type="project" value="UniProtKB-UniRule"/>
</dbReference>
<dbReference type="NCBIfam" id="TIGR01357">
    <property type="entry name" value="aroB"/>
    <property type="match status" value="1"/>
</dbReference>
<evidence type="ECO:0000256" key="12">
    <source>
        <dbReference type="ARBA" id="ARBA00022741"/>
    </source>
</evidence>
<dbReference type="CDD" id="cd08195">
    <property type="entry name" value="DHQS"/>
    <property type="match status" value="1"/>
</dbReference>
<feature type="binding site" evidence="18">
    <location>
        <position position="279"/>
    </location>
    <ligand>
        <name>Zn(2+)</name>
        <dbReference type="ChEBI" id="CHEBI:29105"/>
    </ligand>
</feature>
<dbReference type="SUPFAM" id="SSF56796">
    <property type="entry name" value="Dehydroquinate synthase-like"/>
    <property type="match status" value="1"/>
</dbReference>
<feature type="binding site" evidence="18">
    <location>
        <position position="198"/>
    </location>
    <ligand>
        <name>Zn(2+)</name>
        <dbReference type="ChEBI" id="CHEBI:29105"/>
    </ligand>
</feature>
<dbReference type="InterPro" id="IPR050071">
    <property type="entry name" value="Dehydroquinate_synthase"/>
</dbReference>